<name>A0A7W6FZH5_9SPHN</name>
<organism evidence="2 3">
    <name type="scientific">Novosphingobium fluoreni</name>
    <dbReference type="NCBI Taxonomy" id="1391222"/>
    <lineage>
        <taxon>Bacteria</taxon>
        <taxon>Pseudomonadati</taxon>
        <taxon>Pseudomonadota</taxon>
        <taxon>Alphaproteobacteria</taxon>
        <taxon>Sphingomonadales</taxon>
        <taxon>Sphingomonadaceae</taxon>
        <taxon>Novosphingobium</taxon>
    </lineage>
</organism>
<dbReference type="Proteomes" id="UP000561459">
    <property type="component" value="Unassembled WGS sequence"/>
</dbReference>
<feature type="compositionally biased region" description="Polar residues" evidence="1">
    <location>
        <begin position="135"/>
        <end position="149"/>
    </location>
</feature>
<proteinExistence type="predicted"/>
<protein>
    <submittedName>
        <fullName evidence="2">Uncharacterized protein</fullName>
    </submittedName>
</protein>
<keyword evidence="3" id="KW-1185">Reference proteome</keyword>
<reference evidence="2 3" key="1">
    <citation type="submission" date="2020-08" db="EMBL/GenBank/DDBJ databases">
        <title>Genomic Encyclopedia of Type Strains, Phase IV (KMG-IV): sequencing the most valuable type-strain genomes for metagenomic binning, comparative biology and taxonomic classification.</title>
        <authorList>
            <person name="Goeker M."/>
        </authorList>
    </citation>
    <scope>NUCLEOTIDE SEQUENCE [LARGE SCALE GENOMIC DNA]</scope>
    <source>
        <strain evidence="2 3">DSM 27568</strain>
    </source>
</reference>
<sequence length="217" mass="24082">MRALLAGSAAIPAEATRRLATLGEAPTRAQCGYGMVDAEMASYSDDNRVVLYAEDELTIDHFAVYQIPIPRPFQTERGRRTIRVSLAYDPPVRHSRLDYNGVSMSFRLVRGCAPEEIFDHYRRRTQADGPIPEMTNRNNCNLSPSSTAREKSSLQSASVSFARDVSGYGDVYYLVVRCAGGWAGDAGQQSFAVAVEISHEAEVGLYERLRQQVRVRA</sequence>
<evidence type="ECO:0000256" key="1">
    <source>
        <dbReference type="SAM" id="MobiDB-lite"/>
    </source>
</evidence>
<accession>A0A7W6FZH5</accession>
<evidence type="ECO:0000313" key="3">
    <source>
        <dbReference type="Proteomes" id="UP000561459"/>
    </source>
</evidence>
<dbReference type="EMBL" id="JACIDY010000008">
    <property type="protein sequence ID" value="MBB3941358.1"/>
    <property type="molecule type" value="Genomic_DNA"/>
</dbReference>
<dbReference type="AlphaFoldDB" id="A0A7W6FZH5"/>
<comment type="caution">
    <text evidence="2">The sequence shown here is derived from an EMBL/GenBank/DDBJ whole genome shotgun (WGS) entry which is preliminary data.</text>
</comment>
<evidence type="ECO:0000313" key="2">
    <source>
        <dbReference type="EMBL" id="MBB3941358.1"/>
    </source>
</evidence>
<feature type="region of interest" description="Disordered" evidence="1">
    <location>
        <begin position="127"/>
        <end position="149"/>
    </location>
</feature>
<gene>
    <name evidence="2" type="ORF">GGR39_003034</name>
</gene>